<feature type="binding site" evidence="6">
    <location>
        <begin position="57"/>
        <end position="60"/>
    </location>
    <ligand>
        <name>carbamoyl phosphate</name>
        <dbReference type="ChEBI" id="CHEBI:58228"/>
    </ligand>
</feature>
<dbReference type="InterPro" id="IPR006132">
    <property type="entry name" value="Asp/Orn_carbamoyltranf_P-bd"/>
</dbReference>
<evidence type="ECO:0000256" key="1">
    <source>
        <dbReference type="ARBA" id="ARBA00004975"/>
    </source>
</evidence>
<dbReference type="Gene3D" id="3.40.50.1370">
    <property type="entry name" value="Aspartate/ornithine carbamoyltransferase"/>
    <property type="match status" value="2"/>
</dbReference>
<dbReference type="NCBIfam" id="NF001986">
    <property type="entry name" value="PRK00779.1"/>
    <property type="match status" value="1"/>
</dbReference>
<dbReference type="PROSITE" id="PS00097">
    <property type="entry name" value="CARBAMOYLTRANSFERASE"/>
    <property type="match status" value="1"/>
</dbReference>
<dbReference type="OrthoDB" id="9802587at2"/>
<feature type="binding site" evidence="6">
    <location>
        <position position="108"/>
    </location>
    <ligand>
        <name>carbamoyl phosphate</name>
        <dbReference type="ChEBI" id="CHEBI:58228"/>
    </ligand>
</feature>
<comment type="similarity">
    <text evidence="2 6">Belongs to the aspartate/ornithine carbamoyltransferase superfamily. OTCase family.</text>
</comment>
<dbReference type="InterPro" id="IPR002292">
    <property type="entry name" value="Orn/put_carbamltrans"/>
</dbReference>
<dbReference type="HAMAP" id="MF_01109">
    <property type="entry name" value="OTCase"/>
    <property type="match status" value="1"/>
</dbReference>
<dbReference type="InterPro" id="IPR036901">
    <property type="entry name" value="Asp/Orn_carbamoylTrfase_sf"/>
</dbReference>
<feature type="binding site" evidence="6">
    <location>
        <position position="84"/>
    </location>
    <ligand>
        <name>carbamoyl phosphate</name>
        <dbReference type="ChEBI" id="CHEBI:58228"/>
    </ligand>
</feature>
<dbReference type="PRINTS" id="PR00100">
    <property type="entry name" value="AOTCASE"/>
</dbReference>
<keyword evidence="10" id="KW-1185">Reference proteome</keyword>
<keyword evidence="6" id="KW-0963">Cytoplasm</keyword>
<evidence type="ECO:0000256" key="2">
    <source>
        <dbReference type="ARBA" id="ARBA00007805"/>
    </source>
</evidence>
<dbReference type="RefSeq" id="WP_119088922.1">
    <property type="nucleotide sequence ID" value="NZ_QXIS01000017.1"/>
</dbReference>
<dbReference type="GO" id="GO:0004585">
    <property type="term" value="F:ornithine carbamoyltransferase activity"/>
    <property type="evidence" value="ECO:0007669"/>
    <property type="project" value="UniProtKB-UniRule"/>
</dbReference>
<comment type="catalytic activity">
    <reaction evidence="5 6">
        <text>carbamoyl phosphate + L-ornithine = L-citrulline + phosphate + H(+)</text>
        <dbReference type="Rhea" id="RHEA:19513"/>
        <dbReference type="ChEBI" id="CHEBI:15378"/>
        <dbReference type="ChEBI" id="CHEBI:43474"/>
        <dbReference type="ChEBI" id="CHEBI:46911"/>
        <dbReference type="ChEBI" id="CHEBI:57743"/>
        <dbReference type="ChEBI" id="CHEBI:58228"/>
        <dbReference type="EC" id="2.1.3.3"/>
    </reaction>
</comment>
<sequence length="311" mass="33985">MATKLKGRDLLCLKDFSKEEILEIISFGDKLKMDSMVGKQEHYLEGKSVAMIFQKASTRTRVSFEVAAFELGAHALYLNANDMQLHRGETISDTAHVLSRYVAGIVARVFAHQDLVDLAANSDSPIINALSDLSHPCQILGDLMTIREKKGPLKGLRLAYVGDGNNVANSLLLGAARVGMNIAIASPKGFEPREDIVKTATEIAKQSDSSVLVTNDPLVSVQDVDVVYTDVWASMGQEAEHEERVKVMRPFSLTADLMGHAKNDAIVLHCLPAHRGEEITDEVMDGPQSVVFDQAENRLHIQKAVLALLLG</sequence>
<evidence type="ECO:0000256" key="6">
    <source>
        <dbReference type="HAMAP-Rule" id="MF_01109"/>
    </source>
</evidence>
<dbReference type="PANTHER" id="PTHR45753:SF3">
    <property type="entry name" value="ORNITHINE TRANSCARBAMYLASE, MITOCHONDRIAL"/>
    <property type="match status" value="1"/>
</dbReference>
<dbReference type="Pfam" id="PF00185">
    <property type="entry name" value="OTCace"/>
    <property type="match status" value="1"/>
</dbReference>
<feature type="binding site" evidence="6">
    <location>
        <position position="230"/>
    </location>
    <ligand>
        <name>L-ornithine</name>
        <dbReference type="ChEBI" id="CHEBI:46911"/>
    </ligand>
</feature>
<dbReference type="EC" id="2.1.3.3" evidence="3 6"/>
<dbReference type="Pfam" id="PF02729">
    <property type="entry name" value="OTCace_N"/>
    <property type="match status" value="1"/>
</dbReference>
<comment type="caution">
    <text evidence="9">The sequence shown here is derived from an EMBL/GenBank/DDBJ whole genome shotgun (WGS) entry which is preliminary data.</text>
</comment>
<dbReference type="SUPFAM" id="SSF53671">
    <property type="entry name" value="Aspartate/ornithine carbamoyltransferase"/>
    <property type="match status" value="1"/>
</dbReference>
<dbReference type="GO" id="GO:0016597">
    <property type="term" value="F:amino acid binding"/>
    <property type="evidence" value="ECO:0007669"/>
    <property type="project" value="InterPro"/>
</dbReference>
<evidence type="ECO:0000313" key="9">
    <source>
        <dbReference type="EMBL" id="RIE06273.1"/>
    </source>
</evidence>
<proteinExistence type="inferred from homology"/>
<feature type="binding site" evidence="6">
    <location>
        <begin position="270"/>
        <end position="271"/>
    </location>
    <ligand>
        <name>carbamoyl phosphate</name>
        <dbReference type="ChEBI" id="CHEBI:58228"/>
    </ligand>
</feature>
<protein>
    <recommendedName>
        <fullName evidence="3 6">Ornithine carbamoyltransferase</fullName>
        <shortName evidence="6">OTCase</shortName>
        <ecNumber evidence="3 6">2.1.3.3</ecNumber>
    </recommendedName>
</protein>
<dbReference type="PANTHER" id="PTHR45753">
    <property type="entry name" value="ORNITHINE CARBAMOYLTRANSFERASE, MITOCHONDRIAL"/>
    <property type="match status" value="1"/>
</dbReference>
<dbReference type="Proteomes" id="UP000266328">
    <property type="component" value="Unassembled WGS sequence"/>
</dbReference>
<dbReference type="GO" id="GO:0042450">
    <property type="term" value="P:L-arginine biosynthetic process via ornithine"/>
    <property type="evidence" value="ECO:0007669"/>
    <property type="project" value="UniProtKB-UniRule"/>
</dbReference>
<dbReference type="FunFam" id="3.40.50.1370:FF:000008">
    <property type="entry name" value="Ornithine carbamoyltransferase"/>
    <property type="match status" value="1"/>
</dbReference>
<evidence type="ECO:0000313" key="10">
    <source>
        <dbReference type="Proteomes" id="UP000266328"/>
    </source>
</evidence>
<dbReference type="AlphaFoldDB" id="A0A398CUN3"/>
<evidence type="ECO:0000256" key="5">
    <source>
        <dbReference type="ARBA" id="ARBA00048772"/>
    </source>
</evidence>
<name>A0A398CUN3_9BACT</name>
<evidence type="ECO:0000256" key="4">
    <source>
        <dbReference type="ARBA" id="ARBA00022679"/>
    </source>
</evidence>
<dbReference type="InterPro" id="IPR006130">
    <property type="entry name" value="Asp/Orn_carbamoylTrfase"/>
</dbReference>
<gene>
    <name evidence="9" type="primary">argF</name>
    <name evidence="9" type="ORF">SMC7_03140</name>
</gene>
<evidence type="ECO:0000256" key="3">
    <source>
        <dbReference type="ARBA" id="ARBA00013007"/>
    </source>
</evidence>
<dbReference type="GO" id="GO:0005737">
    <property type="term" value="C:cytoplasm"/>
    <property type="evidence" value="ECO:0007669"/>
    <property type="project" value="UniProtKB-SubCell"/>
</dbReference>
<dbReference type="GO" id="GO:0019240">
    <property type="term" value="P:citrulline biosynthetic process"/>
    <property type="evidence" value="ECO:0007669"/>
    <property type="project" value="TreeGrafter"/>
</dbReference>
<reference evidence="9 10" key="1">
    <citation type="submission" date="2018-09" db="EMBL/GenBank/DDBJ databases">
        <title>Discovery and Ecogenomic Context for Candidatus Cryosericales, a Global Caldiserica Order Active in Thawing Permafrost.</title>
        <authorList>
            <person name="Martinez M.A."/>
            <person name="Woodcroft B.J."/>
            <person name="Ignacio Espinoza J.C."/>
            <person name="Zayed A."/>
            <person name="Singleton C.M."/>
            <person name="Boyd J."/>
            <person name="Li Y.-F."/>
            <person name="Purvine S."/>
            <person name="Maughan H."/>
            <person name="Hodgkins S.B."/>
            <person name="Anderson D."/>
            <person name="Sederholm M."/>
            <person name="Temperton B."/>
            <person name="Saleska S.R."/>
            <person name="Tyson G.W."/>
            <person name="Rich V.I."/>
        </authorList>
    </citation>
    <scope>NUCLEOTIDE SEQUENCE [LARGE SCALE GENOMIC DNA]</scope>
    <source>
        <strain evidence="9 10">SMC7</strain>
    </source>
</reference>
<dbReference type="EMBL" id="QXIS01000017">
    <property type="protein sequence ID" value="RIE06273.1"/>
    <property type="molecule type" value="Genomic_DNA"/>
</dbReference>
<feature type="binding site" evidence="6">
    <location>
        <begin position="135"/>
        <end position="138"/>
    </location>
    <ligand>
        <name>carbamoyl phosphate</name>
        <dbReference type="ChEBI" id="CHEBI:58228"/>
    </ligand>
</feature>
<evidence type="ECO:0000259" key="7">
    <source>
        <dbReference type="Pfam" id="PF00185"/>
    </source>
</evidence>
<accession>A0A398CUN3</accession>
<keyword evidence="4 6" id="KW-0808">Transferase</keyword>
<feature type="binding site" evidence="6">
    <location>
        <begin position="234"/>
        <end position="235"/>
    </location>
    <ligand>
        <name>L-ornithine</name>
        <dbReference type="ChEBI" id="CHEBI:46911"/>
    </ligand>
</feature>
<feature type="binding site" evidence="6">
    <location>
        <position position="166"/>
    </location>
    <ligand>
        <name>L-ornithine</name>
        <dbReference type="ChEBI" id="CHEBI:46911"/>
    </ligand>
</feature>
<feature type="domain" description="Aspartate/ornithine carbamoyltransferase carbamoyl-P binding" evidence="8">
    <location>
        <begin position="8"/>
        <end position="148"/>
    </location>
</feature>
<organism evidence="9 10">
    <name type="scientific">Candidatus Cryosericum terrychapinii</name>
    <dbReference type="NCBI Taxonomy" id="2290919"/>
    <lineage>
        <taxon>Bacteria</taxon>
        <taxon>Pseudomonadati</taxon>
        <taxon>Caldisericota/Cryosericota group</taxon>
        <taxon>Candidatus Cryosericota</taxon>
        <taxon>Candidatus Cryosericia</taxon>
        <taxon>Candidatus Cryosericales</taxon>
        <taxon>Candidatus Cryosericaceae</taxon>
        <taxon>Candidatus Cryosericum</taxon>
    </lineage>
</organism>
<feature type="domain" description="Aspartate/ornithine carbamoyltransferase Asp/Orn-binding" evidence="7">
    <location>
        <begin position="154"/>
        <end position="309"/>
    </location>
</feature>
<evidence type="ECO:0000259" key="8">
    <source>
        <dbReference type="Pfam" id="PF02729"/>
    </source>
</evidence>
<dbReference type="InterPro" id="IPR024904">
    <property type="entry name" value="OTCase_ArgI"/>
</dbReference>
<dbReference type="InterPro" id="IPR006131">
    <property type="entry name" value="Asp_carbamoyltransf_Asp/Orn-bd"/>
</dbReference>
<comment type="subcellular location">
    <subcellularLocation>
        <location evidence="6">Cytoplasm</location>
    </subcellularLocation>
</comment>
<dbReference type="PRINTS" id="PR00102">
    <property type="entry name" value="OTCASE"/>
</dbReference>
<feature type="binding site" evidence="6">
    <location>
        <position position="298"/>
    </location>
    <ligand>
        <name>carbamoyl phosphate</name>
        <dbReference type="ChEBI" id="CHEBI:58228"/>
    </ligand>
</feature>
<comment type="pathway">
    <text evidence="1">Amino-acid biosynthesis; L-arginine biosynthesis; L-arginine from L-ornithine and carbamoyl phosphate: step 1/3.</text>
</comment>
<dbReference type="NCBIfam" id="TIGR00658">
    <property type="entry name" value="orni_carb_tr"/>
    <property type="match status" value="1"/>
</dbReference>